<dbReference type="InterPro" id="IPR001962">
    <property type="entry name" value="Asn_synthase"/>
</dbReference>
<comment type="catalytic activity">
    <reaction evidence="8">
        <text>L-aspartate + L-glutamine + ATP + H2O = L-asparagine + L-glutamate + AMP + diphosphate + H(+)</text>
        <dbReference type="Rhea" id="RHEA:12228"/>
        <dbReference type="ChEBI" id="CHEBI:15377"/>
        <dbReference type="ChEBI" id="CHEBI:15378"/>
        <dbReference type="ChEBI" id="CHEBI:29985"/>
        <dbReference type="ChEBI" id="CHEBI:29991"/>
        <dbReference type="ChEBI" id="CHEBI:30616"/>
        <dbReference type="ChEBI" id="CHEBI:33019"/>
        <dbReference type="ChEBI" id="CHEBI:58048"/>
        <dbReference type="ChEBI" id="CHEBI:58359"/>
        <dbReference type="ChEBI" id="CHEBI:456215"/>
        <dbReference type="EC" id="6.3.5.4"/>
    </reaction>
</comment>
<keyword evidence="12" id="KW-1185">Reference proteome</keyword>
<reference evidence="11 12" key="1">
    <citation type="submission" date="2019-07" db="EMBL/GenBank/DDBJ databases">
        <title>Genomic Encyclopedia of Type Strains, Phase III (KMG-III): the genomes of soil and plant-associated and newly described type strains.</title>
        <authorList>
            <person name="Whitman W."/>
        </authorList>
    </citation>
    <scope>NUCLEOTIDE SEQUENCE [LARGE SCALE GENOMIC DNA]</scope>
    <source>
        <strain evidence="11 12">BL24</strain>
    </source>
</reference>
<evidence type="ECO:0000259" key="10">
    <source>
        <dbReference type="PROSITE" id="PS51278"/>
    </source>
</evidence>
<keyword evidence="4 9" id="KW-0547">Nucleotide-binding</keyword>
<feature type="binding site" evidence="9">
    <location>
        <position position="100"/>
    </location>
    <ligand>
        <name>L-glutamine</name>
        <dbReference type="ChEBI" id="CHEBI:58359"/>
    </ligand>
</feature>
<dbReference type="CDD" id="cd00712">
    <property type="entry name" value="AsnB"/>
    <property type="match status" value="1"/>
</dbReference>
<dbReference type="PROSITE" id="PS51278">
    <property type="entry name" value="GATASE_TYPE_2"/>
    <property type="match status" value="1"/>
</dbReference>
<dbReference type="InterPro" id="IPR017932">
    <property type="entry name" value="GATase_2_dom"/>
</dbReference>
<evidence type="ECO:0000256" key="1">
    <source>
        <dbReference type="ARBA" id="ARBA00005187"/>
    </source>
</evidence>
<dbReference type="GO" id="GO:0006529">
    <property type="term" value="P:asparagine biosynthetic process"/>
    <property type="evidence" value="ECO:0007669"/>
    <property type="project" value="UniProtKB-KW"/>
</dbReference>
<dbReference type="Proteomes" id="UP000323257">
    <property type="component" value="Unassembled WGS sequence"/>
</dbReference>
<keyword evidence="6" id="KW-0061">Asparagine biosynthesis</keyword>
<dbReference type="InterPro" id="IPR006426">
    <property type="entry name" value="Asn_synth_AEB"/>
</dbReference>
<evidence type="ECO:0000256" key="9">
    <source>
        <dbReference type="PIRSR" id="PIRSR001589-2"/>
    </source>
</evidence>
<dbReference type="OrthoDB" id="9763290at2"/>
<dbReference type="SUPFAM" id="SSF56235">
    <property type="entry name" value="N-terminal nucleophile aminohydrolases (Ntn hydrolases)"/>
    <property type="match status" value="1"/>
</dbReference>
<evidence type="ECO:0000313" key="11">
    <source>
        <dbReference type="EMBL" id="TYP76691.1"/>
    </source>
</evidence>
<dbReference type="Gene3D" id="3.40.50.620">
    <property type="entry name" value="HUPs"/>
    <property type="match status" value="2"/>
</dbReference>
<evidence type="ECO:0000256" key="3">
    <source>
        <dbReference type="ARBA" id="ARBA00012737"/>
    </source>
</evidence>
<evidence type="ECO:0000256" key="6">
    <source>
        <dbReference type="ARBA" id="ARBA00022888"/>
    </source>
</evidence>
<gene>
    <name evidence="11" type="ORF">BCM02_103355</name>
</gene>
<dbReference type="EC" id="6.3.5.4" evidence="3"/>
<dbReference type="RefSeq" id="WP_148929079.1">
    <property type="nucleotide sequence ID" value="NZ_VNHS01000003.1"/>
</dbReference>
<dbReference type="GO" id="GO:0005524">
    <property type="term" value="F:ATP binding"/>
    <property type="evidence" value="ECO:0007669"/>
    <property type="project" value="UniProtKB-KW"/>
</dbReference>
<dbReference type="Pfam" id="PF13537">
    <property type="entry name" value="GATase_7"/>
    <property type="match status" value="1"/>
</dbReference>
<evidence type="ECO:0000256" key="4">
    <source>
        <dbReference type="ARBA" id="ARBA00022741"/>
    </source>
</evidence>
<dbReference type="AlphaFoldDB" id="A0A5S5CBD5"/>
<dbReference type="PANTHER" id="PTHR43284:SF1">
    <property type="entry name" value="ASPARAGINE SYNTHETASE"/>
    <property type="match status" value="1"/>
</dbReference>
<organism evidence="11 12">
    <name type="scientific">Paenibacillus methanolicus</name>
    <dbReference type="NCBI Taxonomy" id="582686"/>
    <lineage>
        <taxon>Bacteria</taxon>
        <taxon>Bacillati</taxon>
        <taxon>Bacillota</taxon>
        <taxon>Bacilli</taxon>
        <taxon>Bacillales</taxon>
        <taxon>Paenibacillaceae</taxon>
        <taxon>Paenibacillus</taxon>
    </lineage>
</organism>
<dbReference type="InterPro" id="IPR014729">
    <property type="entry name" value="Rossmann-like_a/b/a_fold"/>
</dbReference>
<keyword evidence="6" id="KW-0028">Amino-acid biosynthesis</keyword>
<evidence type="ECO:0000256" key="8">
    <source>
        <dbReference type="ARBA" id="ARBA00048741"/>
    </source>
</evidence>
<protein>
    <recommendedName>
        <fullName evidence="3">asparagine synthase (glutamine-hydrolyzing)</fullName>
        <ecNumber evidence="3">6.3.5.4</ecNumber>
    </recommendedName>
</protein>
<dbReference type="InterPro" id="IPR051786">
    <property type="entry name" value="ASN_synthetase/amidase"/>
</dbReference>
<keyword evidence="7" id="KW-0315">Glutamine amidotransferase</keyword>
<name>A0A5S5CBD5_9BACL</name>
<dbReference type="PANTHER" id="PTHR43284">
    <property type="entry name" value="ASPARAGINE SYNTHETASE (GLUTAMINE-HYDROLYZING)"/>
    <property type="match status" value="1"/>
</dbReference>
<comment type="pathway">
    <text evidence="1">Amino-acid biosynthesis; L-asparagine biosynthesis; L-asparagine from L-aspartate (L-Gln route): step 1/1.</text>
</comment>
<dbReference type="Pfam" id="PF00733">
    <property type="entry name" value="Asn_synthase"/>
    <property type="match status" value="1"/>
</dbReference>
<dbReference type="Gene3D" id="3.60.20.10">
    <property type="entry name" value="Glutamine Phosphoribosylpyrophosphate, subunit 1, domain 1"/>
    <property type="match status" value="1"/>
</dbReference>
<comment type="caution">
    <text evidence="11">The sequence shown here is derived from an EMBL/GenBank/DDBJ whole genome shotgun (WGS) entry which is preliminary data.</text>
</comment>
<dbReference type="GO" id="GO:0004066">
    <property type="term" value="F:asparagine synthase (glutamine-hydrolyzing) activity"/>
    <property type="evidence" value="ECO:0007669"/>
    <property type="project" value="UniProtKB-EC"/>
</dbReference>
<accession>A0A5S5CBD5</accession>
<dbReference type="EMBL" id="VNHS01000003">
    <property type="protein sequence ID" value="TYP76691.1"/>
    <property type="molecule type" value="Genomic_DNA"/>
</dbReference>
<dbReference type="InterPro" id="IPR029055">
    <property type="entry name" value="Ntn_hydrolases_N"/>
</dbReference>
<evidence type="ECO:0000313" key="12">
    <source>
        <dbReference type="Proteomes" id="UP000323257"/>
    </source>
</evidence>
<sequence>MSAIAGIVQRAGFPPDDRQLERMMQALERYPADDRRIWRAGNAAFGCHAQWITPESRGERLPYYCDRTERAITADAILDNREELFDRLRIERGLRARMTDSELILGAYEAWGDESPRYLIGDYAFAIWDAKHGKLFGARDLQGNRTLYYSAEEQRFAFCTVIGPLLALPGIRREADESWLAEFLAIPVILDTVDVHATAYRGIRQIPPGHSFLLTEGRLTLRQYDAIAVPQKPLKLKTDGDYVEAFRHVFREAVQARLRTIGEVGASLSGGLDSGAVVGFAAESLRSQGRTLHTFSSVPTADFVDWTHKSMAADETPFIQAAVRHIGNIANRRLDFARRSPLDEVDDLIGLMEAPYKFFENSIWIKGMLEEASRQGIGVLLNGAAGNFTISWGPAPDYYARLLRRLQWRRLNAELKAYGRYNGIGRKKLLPYIAGLALRQGRDLFGPRSEAERPSLIHPELARRTNVLEKLQDHDVGLSEWSELASREYQFENLAAANHQGTSATKLSLQYGVAERDPTADPRVIRFCLSLPMEQFVRDGMDRALIRRATAGMLPDEVRLNQRVRGVQGADWIHRMRSSWPALTEEVRQLCADPAAAAYLNTDQIRRSLQKLGPSPRAEAAFDPDARIVMQSLIVYRFLRRLSGSKA</sequence>
<feature type="binding site" evidence="9">
    <location>
        <position position="298"/>
    </location>
    <ligand>
        <name>ATP</name>
        <dbReference type="ChEBI" id="CHEBI:30616"/>
    </ligand>
</feature>
<evidence type="ECO:0000256" key="2">
    <source>
        <dbReference type="ARBA" id="ARBA00005752"/>
    </source>
</evidence>
<evidence type="ECO:0000256" key="7">
    <source>
        <dbReference type="ARBA" id="ARBA00022962"/>
    </source>
</evidence>
<keyword evidence="5 9" id="KW-0067">ATP-binding</keyword>
<comment type="similarity">
    <text evidence="2">Belongs to the asparagine synthetase family.</text>
</comment>
<dbReference type="PIRSF" id="PIRSF001589">
    <property type="entry name" value="Asn_synthetase_glu-h"/>
    <property type="match status" value="1"/>
</dbReference>
<dbReference type="InterPro" id="IPR033738">
    <property type="entry name" value="AsnB_N"/>
</dbReference>
<evidence type="ECO:0000256" key="5">
    <source>
        <dbReference type="ARBA" id="ARBA00022840"/>
    </source>
</evidence>
<dbReference type="SUPFAM" id="SSF52402">
    <property type="entry name" value="Adenine nucleotide alpha hydrolases-like"/>
    <property type="match status" value="1"/>
</dbReference>
<proteinExistence type="inferred from homology"/>
<feature type="domain" description="Glutamine amidotransferase type-2" evidence="10">
    <location>
        <begin position="2"/>
        <end position="217"/>
    </location>
</feature>